<dbReference type="EMBL" id="QXFU01001037">
    <property type="protein sequence ID" value="KAE9012631.1"/>
    <property type="molecule type" value="Genomic_DNA"/>
</dbReference>
<dbReference type="Proteomes" id="UP000435112">
    <property type="component" value="Unassembled WGS sequence"/>
</dbReference>
<name>A0A6A3KZ18_9STRA</name>
<dbReference type="AlphaFoldDB" id="A0A6A3KZ18"/>
<evidence type="ECO:0000256" key="1">
    <source>
        <dbReference type="SAM" id="MobiDB-lite"/>
    </source>
</evidence>
<protein>
    <submittedName>
        <fullName evidence="2">Uncharacterized protein</fullName>
    </submittedName>
</protein>
<sequence length="86" mass="9029">MPFQFLSTARLSKRCRPMRSASSLVVVRRPVAVAAAQSSLDDCTPGPTCTITLPLPPGPGFSRNPPSKKPTIMTASSTVGSLVQSD</sequence>
<evidence type="ECO:0000313" key="3">
    <source>
        <dbReference type="Proteomes" id="UP000435112"/>
    </source>
</evidence>
<feature type="region of interest" description="Disordered" evidence="1">
    <location>
        <begin position="54"/>
        <end position="86"/>
    </location>
</feature>
<accession>A0A6A3KZ18</accession>
<gene>
    <name evidence="2" type="ORF">PR002_g14747</name>
</gene>
<comment type="caution">
    <text evidence="2">The sequence shown here is derived from an EMBL/GenBank/DDBJ whole genome shotgun (WGS) entry which is preliminary data.</text>
</comment>
<organism evidence="2 3">
    <name type="scientific">Phytophthora rubi</name>
    <dbReference type="NCBI Taxonomy" id="129364"/>
    <lineage>
        <taxon>Eukaryota</taxon>
        <taxon>Sar</taxon>
        <taxon>Stramenopiles</taxon>
        <taxon>Oomycota</taxon>
        <taxon>Peronosporomycetes</taxon>
        <taxon>Peronosporales</taxon>
        <taxon>Peronosporaceae</taxon>
        <taxon>Phytophthora</taxon>
    </lineage>
</organism>
<proteinExistence type="predicted"/>
<feature type="compositionally biased region" description="Polar residues" evidence="1">
    <location>
        <begin position="73"/>
        <end position="86"/>
    </location>
</feature>
<reference evidence="2 3" key="1">
    <citation type="submission" date="2018-09" db="EMBL/GenBank/DDBJ databases">
        <title>Genomic investigation of the strawberry pathogen Phytophthora fragariae indicates pathogenicity is determined by transcriptional variation in three key races.</title>
        <authorList>
            <person name="Adams T.M."/>
            <person name="Armitage A.D."/>
            <person name="Sobczyk M.K."/>
            <person name="Bates H.J."/>
            <person name="Dunwell J.M."/>
            <person name="Nellist C.F."/>
            <person name="Harrison R.J."/>
        </authorList>
    </citation>
    <scope>NUCLEOTIDE SEQUENCE [LARGE SCALE GENOMIC DNA]</scope>
    <source>
        <strain evidence="2 3">SCRP324</strain>
    </source>
</reference>
<evidence type="ECO:0000313" key="2">
    <source>
        <dbReference type="EMBL" id="KAE9012631.1"/>
    </source>
</evidence>